<evidence type="ECO:0000313" key="3">
    <source>
        <dbReference type="Proteomes" id="UP001596137"/>
    </source>
</evidence>
<accession>A0ABW1NDY8</accession>
<reference evidence="3" key="1">
    <citation type="journal article" date="2019" name="Int. J. Syst. Evol. Microbiol.">
        <title>The Global Catalogue of Microorganisms (GCM) 10K type strain sequencing project: providing services to taxonomists for standard genome sequencing and annotation.</title>
        <authorList>
            <consortium name="The Broad Institute Genomics Platform"/>
            <consortium name="The Broad Institute Genome Sequencing Center for Infectious Disease"/>
            <person name="Wu L."/>
            <person name="Ma J."/>
        </authorList>
    </citation>
    <scope>NUCLEOTIDE SEQUENCE [LARGE SCALE GENOMIC DNA]</scope>
    <source>
        <strain evidence="3">JCM 30346</strain>
    </source>
</reference>
<organism evidence="2 3">
    <name type="scientific">Sphaerisporangium aureirubrum</name>
    <dbReference type="NCBI Taxonomy" id="1544736"/>
    <lineage>
        <taxon>Bacteria</taxon>
        <taxon>Bacillati</taxon>
        <taxon>Actinomycetota</taxon>
        <taxon>Actinomycetes</taxon>
        <taxon>Streptosporangiales</taxon>
        <taxon>Streptosporangiaceae</taxon>
        <taxon>Sphaerisporangium</taxon>
    </lineage>
</organism>
<evidence type="ECO:0000313" key="2">
    <source>
        <dbReference type="EMBL" id="MFC6081002.1"/>
    </source>
</evidence>
<dbReference type="Proteomes" id="UP001596137">
    <property type="component" value="Unassembled WGS sequence"/>
</dbReference>
<proteinExistence type="predicted"/>
<evidence type="ECO:0000256" key="1">
    <source>
        <dbReference type="SAM" id="MobiDB-lite"/>
    </source>
</evidence>
<gene>
    <name evidence="2" type="ORF">ACFP1K_07505</name>
</gene>
<dbReference type="RefSeq" id="WP_380748381.1">
    <property type="nucleotide sequence ID" value="NZ_JBHSRF010000007.1"/>
</dbReference>
<name>A0ABW1NDY8_9ACTN</name>
<sequence length="194" mass="21529">MVRNRNQRFIPTPETIERERRALELRRAGVTLELIAEQLGYANRSVAHKAIKRALIRTLQQPADELRALEADRLDRLQTAYWAAALRGDIKAGGVVLQIMRQRAELIGLNHSHGIAERLMRLTDQQAALTLDAISRVMDGLNLTPEQHALLGHLVPEALRAVAAIEAADEGVYDADVVEDSEAEEPEEAPPTNP</sequence>
<comment type="caution">
    <text evidence="2">The sequence shown here is derived from an EMBL/GenBank/DDBJ whole genome shotgun (WGS) entry which is preliminary data.</text>
</comment>
<dbReference type="EMBL" id="JBHSRF010000007">
    <property type="protein sequence ID" value="MFC6081002.1"/>
    <property type="molecule type" value="Genomic_DNA"/>
</dbReference>
<keyword evidence="3" id="KW-1185">Reference proteome</keyword>
<feature type="region of interest" description="Disordered" evidence="1">
    <location>
        <begin position="174"/>
        <end position="194"/>
    </location>
</feature>
<evidence type="ECO:0008006" key="4">
    <source>
        <dbReference type="Google" id="ProtNLM"/>
    </source>
</evidence>
<protein>
    <recommendedName>
        <fullName evidence="4">Helix-turn-helix domain containing protein</fullName>
    </recommendedName>
</protein>
<feature type="compositionally biased region" description="Acidic residues" evidence="1">
    <location>
        <begin position="174"/>
        <end position="188"/>
    </location>
</feature>